<gene>
    <name evidence="2" type="ORF">MM415B03306_0002</name>
</gene>
<reference evidence="2" key="1">
    <citation type="submission" date="2020-03" db="EMBL/GenBank/DDBJ databases">
        <title>The deep terrestrial virosphere.</title>
        <authorList>
            <person name="Holmfeldt K."/>
            <person name="Nilsson E."/>
            <person name="Simone D."/>
            <person name="Lopez-Fernandez M."/>
            <person name="Wu X."/>
            <person name="de Brujin I."/>
            <person name="Lundin D."/>
            <person name="Andersson A."/>
            <person name="Bertilsson S."/>
            <person name="Dopson M."/>
        </authorList>
    </citation>
    <scope>NUCLEOTIDE SEQUENCE</scope>
    <source>
        <strain evidence="2">MM415B03306</strain>
    </source>
</reference>
<dbReference type="EMBL" id="MT143003">
    <property type="protein sequence ID" value="QJA91653.1"/>
    <property type="molecule type" value="Genomic_DNA"/>
</dbReference>
<feature type="compositionally biased region" description="Basic and acidic residues" evidence="1">
    <location>
        <begin position="44"/>
        <end position="74"/>
    </location>
</feature>
<name>A0A6M3LAY6_9ZZZZ</name>
<evidence type="ECO:0000256" key="1">
    <source>
        <dbReference type="SAM" id="MobiDB-lite"/>
    </source>
</evidence>
<feature type="region of interest" description="Disordered" evidence="1">
    <location>
        <begin position="44"/>
        <end position="84"/>
    </location>
</feature>
<organism evidence="2">
    <name type="scientific">viral metagenome</name>
    <dbReference type="NCBI Taxonomy" id="1070528"/>
    <lineage>
        <taxon>unclassified sequences</taxon>
        <taxon>metagenomes</taxon>
        <taxon>organismal metagenomes</taxon>
    </lineage>
</organism>
<evidence type="ECO:0000313" key="2">
    <source>
        <dbReference type="EMBL" id="QJA91653.1"/>
    </source>
</evidence>
<dbReference type="AlphaFoldDB" id="A0A6M3LAY6"/>
<accession>A0A6M3LAY6</accession>
<sequence>MALEDPYFGRIWKALQYKKAGIPVLELVTSLDDSLCIQAVESAISEHEHEQRESKREAERQRGGGRDDKTHPPRDLLSIQNANL</sequence>
<proteinExistence type="predicted"/>
<protein>
    <submittedName>
        <fullName evidence="2">Uncharacterized protein</fullName>
    </submittedName>
</protein>